<dbReference type="Proteomes" id="UP000191518">
    <property type="component" value="Unassembled WGS sequence"/>
</dbReference>
<protein>
    <submittedName>
        <fullName evidence="2">Uncharacterized protein</fullName>
    </submittedName>
</protein>
<keyword evidence="3" id="KW-1185">Reference proteome</keyword>
<comment type="caution">
    <text evidence="2">The sequence shown here is derived from an EMBL/GenBank/DDBJ whole genome shotgun (WGS) entry which is preliminary data.</text>
</comment>
<organism evidence="2 3">
    <name type="scientific">Penicillium vulpinum</name>
    <dbReference type="NCBI Taxonomy" id="29845"/>
    <lineage>
        <taxon>Eukaryota</taxon>
        <taxon>Fungi</taxon>
        <taxon>Dikarya</taxon>
        <taxon>Ascomycota</taxon>
        <taxon>Pezizomycotina</taxon>
        <taxon>Eurotiomycetes</taxon>
        <taxon>Eurotiomycetidae</taxon>
        <taxon>Eurotiales</taxon>
        <taxon>Aspergillaceae</taxon>
        <taxon>Penicillium</taxon>
    </lineage>
</organism>
<evidence type="ECO:0000256" key="1">
    <source>
        <dbReference type="SAM" id="MobiDB-lite"/>
    </source>
</evidence>
<gene>
    <name evidence="2" type="ORF">PENVUL_c056G09698</name>
</gene>
<name>A0A1V6RF02_9EURO</name>
<accession>A0A1V6RF02</accession>
<feature type="compositionally biased region" description="Low complexity" evidence="1">
    <location>
        <begin position="93"/>
        <end position="103"/>
    </location>
</feature>
<evidence type="ECO:0000313" key="2">
    <source>
        <dbReference type="EMBL" id="OQE00216.1"/>
    </source>
</evidence>
<feature type="region of interest" description="Disordered" evidence="1">
    <location>
        <begin position="262"/>
        <end position="305"/>
    </location>
</feature>
<reference evidence="3" key="1">
    <citation type="journal article" date="2017" name="Nat. Microbiol.">
        <title>Global analysis of biosynthetic gene clusters reveals vast potential of secondary metabolite production in Penicillium species.</title>
        <authorList>
            <person name="Nielsen J.C."/>
            <person name="Grijseels S."/>
            <person name="Prigent S."/>
            <person name="Ji B."/>
            <person name="Dainat J."/>
            <person name="Nielsen K.F."/>
            <person name="Frisvad J.C."/>
            <person name="Workman M."/>
            <person name="Nielsen J."/>
        </authorList>
    </citation>
    <scope>NUCLEOTIDE SEQUENCE [LARGE SCALE GENOMIC DNA]</scope>
    <source>
        <strain evidence="3">IBT 29486</strain>
    </source>
</reference>
<dbReference type="OrthoDB" id="4369355at2759"/>
<proteinExistence type="predicted"/>
<sequence>MAFNHPVRENDHSSAKKDKTAHLTVLDTLAAVAVVGAEPTTTPTIDPIMETVEAIIEPVIEPMNNNAVTHTVTHTSDKWGLSHRDNNGDKPATINTNTTIKITGSDNFPSSIEKMQSASPRASVPGGAEGNSNAGSSIGEPPENADKPSETTQTACRQASPQASPSDYVGNTTATTTRRACDCPVCRTVNLHPAYFPGIPEPVLGQVWINYVDHMPGMRTNHQTQDLQRCIEDTDRISRLTNNLLTRERELLADLHRIQSETYESGDSFSEPGDPTEGSNDGPDDCRHAENEEYEEATVDDFEAAGLSWDYDGGKIARDEEIAERDGDNADTDKW</sequence>
<feature type="compositionally biased region" description="Basic and acidic residues" evidence="1">
    <location>
        <begin position="76"/>
        <end position="88"/>
    </location>
</feature>
<dbReference type="AlphaFoldDB" id="A0A1V6RF02"/>
<feature type="compositionally biased region" description="Acidic residues" evidence="1">
    <location>
        <begin position="292"/>
        <end position="303"/>
    </location>
</feature>
<evidence type="ECO:0000313" key="3">
    <source>
        <dbReference type="Proteomes" id="UP000191518"/>
    </source>
</evidence>
<feature type="region of interest" description="Disordered" evidence="1">
    <location>
        <begin position="76"/>
        <end position="171"/>
    </location>
</feature>
<feature type="compositionally biased region" description="Polar residues" evidence="1">
    <location>
        <begin position="150"/>
        <end position="171"/>
    </location>
</feature>
<feature type="compositionally biased region" description="Low complexity" evidence="1">
    <location>
        <begin position="130"/>
        <end position="140"/>
    </location>
</feature>
<dbReference type="EMBL" id="MDYP01000056">
    <property type="protein sequence ID" value="OQE00216.1"/>
    <property type="molecule type" value="Genomic_DNA"/>
</dbReference>
<feature type="compositionally biased region" description="Polar residues" evidence="1">
    <location>
        <begin position="104"/>
        <end position="120"/>
    </location>
</feature>